<dbReference type="InterPro" id="IPR036390">
    <property type="entry name" value="WH_DNA-bd_sf"/>
</dbReference>
<dbReference type="EMBL" id="PDFK01000012">
    <property type="protein sequence ID" value="PKU49818.1"/>
    <property type="molecule type" value="Genomic_DNA"/>
</dbReference>
<dbReference type="Pfam" id="PF01047">
    <property type="entry name" value="MarR"/>
    <property type="match status" value="1"/>
</dbReference>
<sequence length="143" mass="16606">MKTNNVAEQINQTIEDIWIILEKMERAYTKFSLNNQQYVLLTLVIRHPSCSPSELAEKMAITKSAVSQQLAKLEKDGYITKKQHVEDKRAFSIELGEKGLLYQQEVEAFNQQITEKYHAYLSSDELAEMLDTLEKLNIILHKF</sequence>
<proteinExistence type="predicted"/>
<dbReference type="PROSITE" id="PS50995">
    <property type="entry name" value="HTH_MARR_2"/>
    <property type="match status" value="1"/>
</dbReference>
<accession>A0A2I0UUX1</accession>
<dbReference type="SUPFAM" id="SSF46785">
    <property type="entry name" value="Winged helix' DNA-binding domain"/>
    <property type="match status" value="1"/>
</dbReference>
<evidence type="ECO:0000313" key="6">
    <source>
        <dbReference type="Proteomes" id="UP000234956"/>
    </source>
</evidence>
<dbReference type="CDD" id="cd00090">
    <property type="entry name" value="HTH_ARSR"/>
    <property type="match status" value="1"/>
</dbReference>
<dbReference type="GO" id="GO:0003700">
    <property type="term" value="F:DNA-binding transcription factor activity"/>
    <property type="evidence" value="ECO:0007669"/>
    <property type="project" value="InterPro"/>
</dbReference>
<protein>
    <submittedName>
        <fullName evidence="5">Transcriptional regulator</fullName>
    </submittedName>
</protein>
<name>A0A2I0UUX1_9BACI</name>
<comment type="caution">
    <text evidence="5">The sequence shown here is derived from an EMBL/GenBank/DDBJ whole genome shotgun (WGS) entry which is preliminary data.</text>
</comment>
<dbReference type="AlphaFoldDB" id="A0A2I0UUX1"/>
<reference evidence="5 6" key="1">
    <citation type="submission" date="2017-10" db="EMBL/GenBank/DDBJ databases">
        <title>Draft genome of Lysinibacillus fusiformis strain Juneja, a laboratory-derived pathogen of Drosophila melanogaster.</title>
        <authorList>
            <person name="Smith B.R."/>
            <person name="Unckless R.L."/>
        </authorList>
    </citation>
    <scope>NUCLEOTIDE SEQUENCE [LARGE SCALE GENOMIC DNA]</scope>
    <source>
        <strain evidence="5 6">Juneja</strain>
    </source>
</reference>
<dbReference type="InterPro" id="IPR036388">
    <property type="entry name" value="WH-like_DNA-bd_sf"/>
</dbReference>
<keyword evidence="3" id="KW-0804">Transcription</keyword>
<dbReference type="Gene3D" id="1.10.10.10">
    <property type="entry name" value="Winged helix-like DNA-binding domain superfamily/Winged helix DNA-binding domain"/>
    <property type="match status" value="1"/>
</dbReference>
<feature type="domain" description="HTH marR-type" evidence="4">
    <location>
        <begin position="3"/>
        <end position="138"/>
    </location>
</feature>
<evidence type="ECO:0000313" key="5">
    <source>
        <dbReference type="EMBL" id="PKU49818.1"/>
    </source>
</evidence>
<evidence type="ECO:0000256" key="3">
    <source>
        <dbReference type="ARBA" id="ARBA00023163"/>
    </source>
</evidence>
<dbReference type="RefSeq" id="WP_036128813.1">
    <property type="nucleotide sequence ID" value="NZ_JAZBNI010000005.1"/>
</dbReference>
<evidence type="ECO:0000256" key="1">
    <source>
        <dbReference type="ARBA" id="ARBA00023015"/>
    </source>
</evidence>
<dbReference type="GO" id="GO:0003677">
    <property type="term" value="F:DNA binding"/>
    <property type="evidence" value="ECO:0007669"/>
    <property type="project" value="UniProtKB-KW"/>
</dbReference>
<dbReference type="Proteomes" id="UP000234956">
    <property type="component" value="Unassembled WGS sequence"/>
</dbReference>
<dbReference type="PANTHER" id="PTHR42756">
    <property type="entry name" value="TRANSCRIPTIONAL REGULATOR, MARR"/>
    <property type="match status" value="1"/>
</dbReference>
<dbReference type="InterPro" id="IPR000835">
    <property type="entry name" value="HTH_MarR-typ"/>
</dbReference>
<dbReference type="SMART" id="SM00347">
    <property type="entry name" value="HTH_MARR"/>
    <property type="match status" value="1"/>
</dbReference>
<keyword evidence="2" id="KW-0238">DNA-binding</keyword>
<evidence type="ECO:0000259" key="4">
    <source>
        <dbReference type="PROSITE" id="PS50995"/>
    </source>
</evidence>
<dbReference type="PRINTS" id="PR00598">
    <property type="entry name" value="HTHMARR"/>
</dbReference>
<evidence type="ECO:0000256" key="2">
    <source>
        <dbReference type="ARBA" id="ARBA00023125"/>
    </source>
</evidence>
<keyword evidence="1" id="KW-0805">Transcription regulation</keyword>
<dbReference type="PANTHER" id="PTHR42756:SF1">
    <property type="entry name" value="TRANSCRIPTIONAL REPRESSOR OF EMRAB OPERON"/>
    <property type="match status" value="1"/>
</dbReference>
<organism evidence="5 6">
    <name type="scientific">Lysinibacillus fusiformis</name>
    <dbReference type="NCBI Taxonomy" id="28031"/>
    <lineage>
        <taxon>Bacteria</taxon>
        <taxon>Bacillati</taxon>
        <taxon>Bacillota</taxon>
        <taxon>Bacilli</taxon>
        <taxon>Bacillales</taxon>
        <taxon>Bacillaceae</taxon>
        <taxon>Lysinibacillus</taxon>
    </lineage>
</organism>
<gene>
    <name evidence="5" type="ORF">CRI88_21565</name>
</gene>
<dbReference type="InterPro" id="IPR011991">
    <property type="entry name" value="ArsR-like_HTH"/>
</dbReference>